<dbReference type="Pfam" id="PF01762">
    <property type="entry name" value="Galactosyl_T"/>
    <property type="match status" value="1"/>
</dbReference>
<gene>
    <name evidence="11" type="primary">B3GN9</name>
    <name evidence="11" type="ORF">TR151200</name>
</gene>
<evidence type="ECO:0000256" key="2">
    <source>
        <dbReference type="ARBA" id="ARBA00008661"/>
    </source>
</evidence>
<protein>
    <recommendedName>
        <fullName evidence="10">Hexosyltransferase</fullName>
        <ecNumber evidence="10">2.4.1.-</ecNumber>
    </recommendedName>
</protein>
<keyword evidence="5" id="KW-0812">Transmembrane</keyword>
<evidence type="ECO:0000256" key="3">
    <source>
        <dbReference type="ARBA" id="ARBA00022676"/>
    </source>
</evidence>
<dbReference type="EMBL" id="GEEE01015766">
    <property type="protein sequence ID" value="JAP47459.1"/>
    <property type="molecule type" value="Transcribed_RNA"/>
</dbReference>
<keyword evidence="6" id="KW-0735">Signal-anchor</keyword>
<feature type="non-terminal residue" evidence="11">
    <location>
        <position position="1"/>
    </location>
</feature>
<evidence type="ECO:0000256" key="1">
    <source>
        <dbReference type="ARBA" id="ARBA00004323"/>
    </source>
</evidence>
<name>A0A0X3P6F7_SCHSO</name>
<evidence type="ECO:0000313" key="11">
    <source>
        <dbReference type="EMBL" id="JAP47459.1"/>
    </source>
</evidence>
<dbReference type="InterPro" id="IPR002659">
    <property type="entry name" value="Glyco_trans_31"/>
</dbReference>
<dbReference type="GO" id="GO:0006493">
    <property type="term" value="P:protein O-linked glycosylation"/>
    <property type="evidence" value="ECO:0007669"/>
    <property type="project" value="TreeGrafter"/>
</dbReference>
<keyword evidence="7" id="KW-1133">Transmembrane helix</keyword>
<evidence type="ECO:0000256" key="5">
    <source>
        <dbReference type="ARBA" id="ARBA00022692"/>
    </source>
</evidence>
<proteinExistence type="inferred from homology"/>
<keyword evidence="3 10" id="KW-0328">Glycosyltransferase</keyword>
<dbReference type="PANTHER" id="PTHR11214:SF3">
    <property type="entry name" value="BETA-1,3-GALACTOSYLTRANSFERASE 6"/>
    <property type="match status" value="1"/>
</dbReference>
<evidence type="ECO:0000256" key="6">
    <source>
        <dbReference type="ARBA" id="ARBA00022968"/>
    </source>
</evidence>
<accession>A0A0X3P6F7</accession>
<dbReference type="GO" id="GO:0000139">
    <property type="term" value="C:Golgi membrane"/>
    <property type="evidence" value="ECO:0007669"/>
    <property type="project" value="UniProtKB-SubCell"/>
</dbReference>
<comment type="subcellular location">
    <subcellularLocation>
        <location evidence="1 10">Golgi apparatus membrane</location>
        <topology evidence="1 10">Single-pass type II membrane protein</topology>
    </subcellularLocation>
</comment>
<dbReference type="AlphaFoldDB" id="A0A0X3P6F7"/>
<reference evidence="11" key="1">
    <citation type="submission" date="2016-01" db="EMBL/GenBank/DDBJ databases">
        <title>Reference transcriptome for the parasite Schistocephalus solidus: insights into the molecular evolution of parasitism.</title>
        <authorList>
            <person name="Hebert F.O."/>
            <person name="Grambauer S."/>
            <person name="Barber I."/>
            <person name="Landry C.R."/>
            <person name="Aubin-Horth N."/>
        </authorList>
    </citation>
    <scope>NUCLEOTIDE SEQUENCE</scope>
</reference>
<dbReference type="GO" id="GO:0016758">
    <property type="term" value="F:hexosyltransferase activity"/>
    <property type="evidence" value="ECO:0007669"/>
    <property type="project" value="InterPro"/>
</dbReference>
<comment type="similarity">
    <text evidence="2 10">Belongs to the glycosyltransferase 31 family.</text>
</comment>
<keyword evidence="4 11" id="KW-0808">Transferase</keyword>
<evidence type="ECO:0000256" key="9">
    <source>
        <dbReference type="ARBA" id="ARBA00023136"/>
    </source>
</evidence>
<evidence type="ECO:0000256" key="7">
    <source>
        <dbReference type="ARBA" id="ARBA00022989"/>
    </source>
</evidence>
<keyword evidence="8 10" id="KW-0333">Golgi apparatus</keyword>
<sequence>RQITISSAYIKNVPSSEFKRLRYIQRSKAHEFRFLLPTVWWTFDHWQRSTIINANTCVSDWHRLVFSPKTNTYEVSLVVQVEQGNSGSTDRWVFRRHIERGHSRPGTCTFADLAEILDDNWRFPIHRSVFLLYPQALDMKRVVANITSCRPIPEAPIFNQTIRFLNVSSKVCVPGKPIERHLDAIVVIKSAVYNFAERERLRRVYAKEAKRETTFRMIMVFSIGLPRSSGGRFFQREGLNISLPGRAGDLLQKMQSKRSEVLSKLAEESRINGDLVLGDYEDTYYNLTVKLFHTFQWASRFCRGYFTHQQRPPVFIFMDDDYAFNASLMKAELGALSDAKIRRVALGSPLLASRVYRPMISPGFEKWILSKHQVPWPYHAPYFSGTFFILGADVLQEIALAMYFTQQFPVDDAWLGIIMMKLNLSVQCRPSMHSHWSNVNKKELVLFAPFDYLFGQQ</sequence>
<evidence type="ECO:0000256" key="4">
    <source>
        <dbReference type="ARBA" id="ARBA00022679"/>
    </source>
</evidence>
<evidence type="ECO:0000256" key="10">
    <source>
        <dbReference type="RuleBase" id="RU363063"/>
    </source>
</evidence>
<organism evidence="11">
    <name type="scientific">Schistocephalus solidus</name>
    <name type="common">Tapeworm</name>
    <dbReference type="NCBI Taxonomy" id="70667"/>
    <lineage>
        <taxon>Eukaryota</taxon>
        <taxon>Metazoa</taxon>
        <taxon>Spiralia</taxon>
        <taxon>Lophotrochozoa</taxon>
        <taxon>Platyhelminthes</taxon>
        <taxon>Cestoda</taxon>
        <taxon>Eucestoda</taxon>
        <taxon>Diphyllobothriidea</taxon>
        <taxon>Diphyllobothriidae</taxon>
        <taxon>Schistocephalus</taxon>
    </lineage>
</organism>
<evidence type="ECO:0000256" key="8">
    <source>
        <dbReference type="ARBA" id="ARBA00023034"/>
    </source>
</evidence>
<keyword evidence="9" id="KW-0472">Membrane</keyword>
<dbReference type="EC" id="2.4.1.-" evidence="10"/>
<dbReference type="PANTHER" id="PTHR11214">
    <property type="entry name" value="BETA-1,3-N-ACETYLGLUCOSAMINYLTRANSFERASE"/>
    <property type="match status" value="1"/>
</dbReference>